<accession>A0A918FHP2</accession>
<protein>
    <submittedName>
        <fullName evidence="2">Uncharacterized protein</fullName>
    </submittedName>
</protein>
<gene>
    <name evidence="2" type="ORF">GCM10008957_54470</name>
</gene>
<comment type="caution">
    <text evidence="2">The sequence shown here is derived from an EMBL/GenBank/DDBJ whole genome shotgun (WGS) entry which is preliminary data.</text>
</comment>
<name>A0A918FHP2_9DEIO</name>
<dbReference type="AlphaFoldDB" id="A0A918FHP2"/>
<proteinExistence type="predicted"/>
<keyword evidence="3" id="KW-1185">Reference proteome</keyword>
<feature type="region of interest" description="Disordered" evidence="1">
    <location>
        <begin position="182"/>
        <end position="213"/>
    </location>
</feature>
<sequence length="213" mass="23825">MSLSRPRTRVLFRVLDAMRVNPERPDGVSDCFEIGLVEWADQCKIPSAVPGNVRRALQGPHDELIKRGYLRNVVVTGRGRLQKLRYEFNPDFTPMDPVLAQRFRRHGVTDGVARQLVAEFARATLNAHIDRFEALVASGLLVIKKTPAAALVHLIRHPDQYPVTPVCDTWGTLAGRAVPQKLTEATLEPSEALHRESSPPRRPSRPQMRSSSA</sequence>
<evidence type="ECO:0000313" key="3">
    <source>
        <dbReference type="Proteomes" id="UP000603865"/>
    </source>
</evidence>
<reference evidence="2" key="1">
    <citation type="journal article" date="2014" name="Int. J. Syst. Evol. Microbiol.">
        <title>Complete genome sequence of Corynebacterium casei LMG S-19264T (=DSM 44701T), isolated from a smear-ripened cheese.</title>
        <authorList>
            <consortium name="US DOE Joint Genome Institute (JGI-PGF)"/>
            <person name="Walter F."/>
            <person name="Albersmeier A."/>
            <person name="Kalinowski J."/>
            <person name="Ruckert C."/>
        </authorList>
    </citation>
    <scope>NUCLEOTIDE SEQUENCE</scope>
    <source>
        <strain evidence="2">JCM 31311</strain>
    </source>
</reference>
<evidence type="ECO:0000313" key="2">
    <source>
        <dbReference type="EMBL" id="GGR38452.1"/>
    </source>
</evidence>
<dbReference type="EMBL" id="BMQL01000086">
    <property type="protein sequence ID" value="GGR38452.1"/>
    <property type="molecule type" value="Genomic_DNA"/>
</dbReference>
<dbReference type="Proteomes" id="UP000603865">
    <property type="component" value="Unassembled WGS sequence"/>
</dbReference>
<organism evidence="2 3">
    <name type="scientific">Deinococcus ruber</name>
    <dbReference type="NCBI Taxonomy" id="1848197"/>
    <lineage>
        <taxon>Bacteria</taxon>
        <taxon>Thermotogati</taxon>
        <taxon>Deinococcota</taxon>
        <taxon>Deinococci</taxon>
        <taxon>Deinococcales</taxon>
        <taxon>Deinococcaceae</taxon>
        <taxon>Deinococcus</taxon>
    </lineage>
</organism>
<evidence type="ECO:0000256" key="1">
    <source>
        <dbReference type="SAM" id="MobiDB-lite"/>
    </source>
</evidence>
<reference evidence="2" key="2">
    <citation type="submission" date="2020-09" db="EMBL/GenBank/DDBJ databases">
        <authorList>
            <person name="Sun Q."/>
            <person name="Ohkuma M."/>
        </authorList>
    </citation>
    <scope>NUCLEOTIDE SEQUENCE</scope>
    <source>
        <strain evidence="2">JCM 31311</strain>
    </source>
</reference>